<name>A0A8D8IN28_CULPI</name>
<protein>
    <submittedName>
        <fullName evidence="1">(northern house mosquito) hypothetical protein</fullName>
    </submittedName>
</protein>
<sequence>MQLNHPCIAKLATIKGTETEQNKKYVAHRQQRTSQSDSRSRSFLFVFVSFIEQSLATKSVRHHRKTEQNSCSTYHHVVGKQKDREFIQNITYIICCHQTDHDQVVISS</sequence>
<evidence type="ECO:0000313" key="1">
    <source>
        <dbReference type="EMBL" id="CAG6555026.1"/>
    </source>
</evidence>
<organism evidence="1">
    <name type="scientific">Culex pipiens</name>
    <name type="common">House mosquito</name>
    <dbReference type="NCBI Taxonomy" id="7175"/>
    <lineage>
        <taxon>Eukaryota</taxon>
        <taxon>Metazoa</taxon>
        <taxon>Ecdysozoa</taxon>
        <taxon>Arthropoda</taxon>
        <taxon>Hexapoda</taxon>
        <taxon>Insecta</taxon>
        <taxon>Pterygota</taxon>
        <taxon>Neoptera</taxon>
        <taxon>Endopterygota</taxon>
        <taxon>Diptera</taxon>
        <taxon>Nematocera</taxon>
        <taxon>Culicoidea</taxon>
        <taxon>Culicidae</taxon>
        <taxon>Culicinae</taxon>
        <taxon>Culicini</taxon>
        <taxon>Culex</taxon>
        <taxon>Culex</taxon>
    </lineage>
</organism>
<accession>A0A8D8IN28</accession>
<reference evidence="1" key="1">
    <citation type="submission" date="2021-05" db="EMBL/GenBank/DDBJ databases">
        <authorList>
            <person name="Alioto T."/>
            <person name="Alioto T."/>
            <person name="Gomez Garrido J."/>
        </authorList>
    </citation>
    <scope>NUCLEOTIDE SEQUENCE</scope>
</reference>
<dbReference type="AlphaFoldDB" id="A0A8D8IN28"/>
<proteinExistence type="predicted"/>
<dbReference type="EMBL" id="HBUE01252592">
    <property type="protein sequence ID" value="CAG6555026.1"/>
    <property type="molecule type" value="Transcribed_RNA"/>
</dbReference>
<dbReference type="EMBL" id="HBUE01147668">
    <property type="protein sequence ID" value="CAG6503767.1"/>
    <property type="molecule type" value="Transcribed_RNA"/>
</dbReference>